<reference evidence="3" key="1">
    <citation type="journal article" date="2019" name="Sci. Rep.">
        <title>Draft genome of Tanacetum cinerariifolium, the natural source of mosquito coil.</title>
        <authorList>
            <person name="Yamashiro T."/>
            <person name="Shiraishi A."/>
            <person name="Satake H."/>
            <person name="Nakayama K."/>
        </authorList>
    </citation>
    <scope>NUCLEOTIDE SEQUENCE</scope>
</reference>
<proteinExistence type="predicted"/>
<dbReference type="AlphaFoldDB" id="A0A699KG50"/>
<accession>A0A699KG50</accession>
<dbReference type="Pfam" id="PF00076">
    <property type="entry name" value="RRM_1"/>
    <property type="match status" value="1"/>
</dbReference>
<dbReference type="GO" id="GO:0003723">
    <property type="term" value="F:RNA binding"/>
    <property type="evidence" value="ECO:0007669"/>
    <property type="project" value="UniProtKB-UniRule"/>
</dbReference>
<dbReference type="GO" id="GO:1990904">
    <property type="term" value="C:ribonucleoprotein complex"/>
    <property type="evidence" value="ECO:0007669"/>
    <property type="project" value="UniProtKB-KW"/>
</dbReference>
<sequence length="37" mass="4107">MTIDDENSIYVGNLPYEATEATIRAAFDIYGQIIAVK</sequence>
<feature type="domain" description="RRM" evidence="2">
    <location>
        <begin position="7"/>
        <end position="37"/>
    </location>
</feature>
<gene>
    <name evidence="3" type="ORF">Tci_664422</name>
</gene>
<protein>
    <submittedName>
        <fullName evidence="3">U1 small nuclear ribonucleoprotein 70 kDa isoform X2</fullName>
    </submittedName>
</protein>
<feature type="non-terminal residue" evidence="3">
    <location>
        <position position="37"/>
    </location>
</feature>
<comment type="caution">
    <text evidence="3">The sequence shown here is derived from an EMBL/GenBank/DDBJ whole genome shotgun (WGS) entry which is preliminary data.</text>
</comment>
<evidence type="ECO:0000313" key="3">
    <source>
        <dbReference type="EMBL" id="GFA92450.1"/>
    </source>
</evidence>
<name>A0A699KG50_TANCI</name>
<dbReference type="PROSITE" id="PS50102">
    <property type="entry name" value="RRM"/>
    <property type="match status" value="1"/>
</dbReference>
<dbReference type="SUPFAM" id="SSF54928">
    <property type="entry name" value="RNA-binding domain, RBD"/>
    <property type="match status" value="1"/>
</dbReference>
<dbReference type="InterPro" id="IPR012677">
    <property type="entry name" value="Nucleotide-bd_a/b_plait_sf"/>
</dbReference>
<dbReference type="InterPro" id="IPR000504">
    <property type="entry name" value="RRM_dom"/>
</dbReference>
<evidence type="ECO:0000259" key="2">
    <source>
        <dbReference type="PROSITE" id="PS50102"/>
    </source>
</evidence>
<dbReference type="EMBL" id="BKCJ010515238">
    <property type="protein sequence ID" value="GFA92450.1"/>
    <property type="molecule type" value="Genomic_DNA"/>
</dbReference>
<evidence type="ECO:0000256" key="1">
    <source>
        <dbReference type="PROSITE-ProRule" id="PRU00176"/>
    </source>
</evidence>
<keyword evidence="1" id="KW-0694">RNA-binding</keyword>
<dbReference type="Gene3D" id="3.30.70.330">
    <property type="match status" value="1"/>
</dbReference>
<keyword evidence="3" id="KW-0687">Ribonucleoprotein</keyword>
<organism evidence="3">
    <name type="scientific">Tanacetum cinerariifolium</name>
    <name type="common">Dalmatian daisy</name>
    <name type="synonym">Chrysanthemum cinerariifolium</name>
    <dbReference type="NCBI Taxonomy" id="118510"/>
    <lineage>
        <taxon>Eukaryota</taxon>
        <taxon>Viridiplantae</taxon>
        <taxon>Streptophyta</taxon>
        <taxon>Embryophyta</taxon>
        <taxon>Tracheophyta</taxon>
        <taxon>Spermatophyta</taxon>
        <taxon>Magnoliopsida</taxon>
        <taxon>eudicotyledons</taxon>
        <taxon>Gunneridae</taxon>
        <taxon>Pentapetalae</taxon>
        <taxon>asterids</taxon>
        <taxon>campanulids</taxon>
        <taxon>Asterales</taxon>
        <taxon>Asteraceae</taxon>
        <taxon>Asteroideae</taxon>
        <taxon>Anthemideae</taxon>
        <taxon>Anthemidinae</taxon>
        <taxon>Tanacetum</taxon>
    </lineage>
</organism>
<dbReference type="InterPro" id="IPR035979">
    <property type="entry name" value="RBD_domain_sf"/>
</dbReference>